<dbReference type="PRINTS" id="PR00625">
    <property type="entry name" value="JDOMAIN"/>
</dbReference>
<dbReference type="GO" id="GO:0042026">
    <property type="term" value="P:protein refolding"/>
    <property type="evidence" value="ECO:0007669"/>
    <property type="project" value="TreeGrafter"/>
</dbReference>
<proteinExistence type="predicted"/>
<dbReference type="GO" id="GO:0051082">
    <property type="term" value="F:unfolded protein binding"/>
    <property type="evidence" value="ECO:0007669"/>
    <property type="project" value="TreeGrafter"/>
</dbReference>
<feature type="signal peptide" evidence="2">
    <location>
        <begin position="1"/>
        <end position="18"/>
    </location>
</feature>
<name>A0A7S0H5M6_9EUKA</name>
<dbReference type="GO" id="GO:0005737">
    <property type="term" value="C:cytoplasm"/>
    <property type="evidence" value="ECO:0007669"/>
    <property type="project" value="TreeGrafter"/>
</dbReference>
<organism evidence="4">
    <name type="scientific">Amorphochlora amoebiformis</name>
    <dbReference type="NCBI Taxonomy" id="1561963"/>
    <lineage>
        <taxon>Eukaryota</taxon>
        <taxon>Sar</taxon>
        <taxon>Rhizaria</taxon>
        <taxon>Cercozoa</taxon>
        <taxon>Chlorarachniophyceae</taxon>
        <taxon>Amorphochlora</taxon>
    </lineage>
</organism>
<evidence type="ECO:0000256" key="2">
    <source>
        <dbReference type="SAM" id="SignalP"/>
    </source>
</evidence>
<dbReference type="PROSITE" id="PS00636">
    <property type="entry name" value="DNAJ_1"/>
    <property type="match status" value="1"/>
</dbReference>
<feature type="compositionally biased region" description="Basic and acidic residues" evidence="1">
    <location>
        <begin position="84"/>
        <end position="105"/>
    </location>
</feature>
<evidence type="ECO:0000256" key="1">
    <source>
        <dbReference type="SAM" id="MobiDB-lite"/>
    </source>
</evidence>
<dbReference type="AlphaFoldDB" id="A0A7S0H5M6"/>
<dbReference type="SUPFAM" id="SSF46565">
    <property type="entry name" value="Chaperone J-domain"/>
    <property type="match status" value="1"/>
</dbReference>
<reference evidence="4" key="1">
    <citation type="submission" date="2021-01" db="EMBL/GenBank/DDBJ databases">
        <authorList>
            <person name="Corre E."/>
            <person name="Pelletier E."/>
            <person name="Niang G."/>
            <person name="Scheremetjew M."/>
            <person name="Finn R."/>
            <person name="Kale V."/>
            <person name="Holt S."/>
            <person name="Cochrane G."/>
            <person name="Meng A."/>
            <person name="Brown T."/>
            <person name="Cohen L."/>
        </authorList>
    </citation>
    <scope>NUCLEOTIDE SEQUENCE</scope>
    <source>
        <strain evidence="4">CCMP2058</strain>
    </source>
</reference>
<feature type="domain" description="J" evidence="3">
    <location>
        <begin position="108"/>
        <end position="172"/>
    </location>
</feature>
<feature type="region of interest" description="Disordered" evidence="1">
    <location>
        <begin position="47"/>
        <end position="105"/>
    </location>
</feature>
<dbReference type="Pfam" id="PF00226">
    <property type="entry name" value="DnaJ"/>
    <property type="match status" value="1"/>
</dbReference>
<dbReference type="EMBL" id="HBEM01029167">
    <property type="protein sequence ID" value="CAD8460935.1"/>
    <property type="molecule type" value="Transcribed_RNA"/>
</dbReference>
<accession>A0A7S0H5M6</accession>
<feature type="chain" id="PRO_5030606399" description="J domain-containing protein" evidence="2">
    <location>
        <begin position="19"/>
        <end position="318"/>
    </location>
</feature>
<dbReference type="InterPro" id="IPR001623">
    <property type="entry name" value="DnaJ_domain"/>
</dbReference>
<protein>
    <recommendedName>
        <fullName evidence="3">J domain-containing protein</fullName>
    </recommendedName>
</protein>
<dbReference type="PANTHER" id="PTHR43096">
    <property type="entry name" value="DNAJ HOMOLOG 1, MITOCHONDRIAL-RELATED"/>
    <property type="match status" value="1"/>
</dbReference>
<dbReference type="Gene3D" id="1.10.287.110">
    <property type="entry name" value="DnaJ domain"/>
    <property type="match status" value="1"/>
</dbReference>
<gene>
    <name evidence="4" type="ORF">LAMO00422_LOCUS19893</name>
</gene>
<evidence type="ECO:0000259" key="3">
    <source>
        <dbReference type="PROSITE" id="PS50076"/>
    </source>
</evidence>
<dbReference type="InterPro" id="IPR018253">
    <property type="entry name" value="DnaJ_domain_CS"/>
</dbReference>
<dbReference type="PANTHER" id="PTHR43096:SF58">
    <property type="entry name" value="CHAPERONE DNAJ-DOMAIN SUPERFAMILY PROTEIN"/>
    <property type="match status" value="1"/>
</dbReference>
<dbReference type="SMART" id="SM00271">
    <property type="entry name" value="DnaJ"/>
    <property type="match status" value="1"/>
</dbReference>
<evidence type="ECO:0000313" key="4">
    <source>
        <dbReference type="EMBL" id="CAD8460935.1"/>
    </source>
</evidence>
<dbReference type="PROSITE" id="PS50076">
    <property type="entry name" value="DNAJ_2"/>
    <property type="match status" value="1"/>
</dbReference>
<dbReference type="CDD" id="cd06257">
    <property type="entry name" value="DnaJ"/>
    <property type="match status" value="1"/>
</dbReference>
<keyword evidence="2" id="KW-0732">Signal</keyword>
<dbReference type="InterPro" id="IPR036869">
    <property type="entry name" value="J_dom_sf"/>
</dbReference>
<sequence>MPWSSLPLAVLLVVSVAPTPPPRLTQTAIFRNYFGVNSRFRRQTGIYKGLDSTRTGPLQRGRSTRKFSENPGGGGSSEAWSLRRSSENPEGDKEPRDNRKVGEDPLRELYNELGVAPGADEKVLKTAYRQMALKYHPDVNNSTDAQEKFQRAKLAYETLKDPVLRAKFVKERTRRETASPSPSTSSMDEWYGFEQFFMDLLKDEMNRKKRDGTRPKSLWEELAELGEEIVEDLLDVLEDGAEAFSGMQSADDIIDSIDVDPVKTKKYLKEIQDQGASYAHDAEEKAAKAKKQAEDEIDKMMSDLKRKIGGADSSSGSS</sequence>